<keyword evidence="2" id="KW-0547">Nucleotide-binding</keyword>
<dbReference type="GO" id="GO:0005524">
    <property type="term" value="F:ATP binding"/>
    <property type="evidence" value="ECO:0007669"/>
    <property type="project" value="UniProtKB-KW"/>
</dbReference>
<gene>
    <name evidence="5" type="ORF">GCM10022247_26550</name>
</gene>
<evidence type="ECO:0000259" key="4">
    <source>
        <dbReference type="PROSITE" id="PS50893"/>
    </source>
</evidence>
<reference evidence="6" key="1">
    <citation type="journal article" date="2019" name="Int. J. Syst. Evol. Microbiol.">
        <title>The Global Catalogue of Microorganisms (GCM) 10K type strain sequencing project: providing services to taxonomists for standard genome sequencing and annotation.</title>
        <authorList>
            <consortium name="The Broad Institute Genomics Platform"/>
            <consortium name="The Broad Institute Genome Sequencing Center for Infectious Disease"/>
            <person name="Wu L."/>
            <person name="Ma J."/>
        </authorList>
    </citation>
    <scope>NUCLEOTIDE SEQUENCE [LARGE SCALE GENOMIC DNA]</scope>
    <source>
        <strain evidence="6">JCM 17342</strain>
    </source>
</reference>
<evidence type="ECO:0000256" key="2">
    <source>
        <dbReference type="ARBA" id="ARBA00022741"/>
    </source>
</evidence>
<organism evidence="5 6">
    <name type="scientific">Allokutzneria multivorans</name>
    <dbReference type="NCBI Taxonomy" id="1142134"/>
    <lineage>
        <taxon>Bacteria</taxon>
        <taxon>Bacillati</taxon>
        <taxon>Actinomycetota</taxon>
        <taxon>Actinomycetes</taxon>
        <taxon>Pseudonocardiales</taxon>
        <taxon>Pseudonocardiaceae</taxon>
        <taxon>Allokutzneria</taxon>
    </lineage>
</organism>
<protein>
    <submittedName>
        <fullName evidence="5">ABC transporter ATP-binding protein</fullName>
    </submittedName>
</protein>
<dbReference type="SMART" id="SM00382">
    <property type="entry name" value="AAA"/>
    <property type="match status" value="1"/>
</dbReference>
<dbReference type="EMBL" id="BAABAL010000007">
    <property type="protein sequence ID" value="GAA4004226.1"/>
    <property type="molecule type" value="Genomic_DNA"/>
</dbReference>
<proteinExistence type="predicted"/>
<dbReference type="PANTHER" id="PTHR42939">
    <property type="entry name" value="ABC TRANSPORTER ATP-BINDING PROTEIN ALBC-RELATED"/>
    <property type="match status" value="1"/>
</dbReference>
<evidence type="ECO:0000256" key="3">
    <source>
        <dbReference type="ARBA" id="ARBA00022840"/>
    </source>
</evidence>
<evidence type="ECO:0000256" key="1">
    <source>
        <dbReference type="ARBA" id="ARBA00022448"/>
    </source>
</evidence>
<name>A0ABP7RZ35_9PSEU</name>
<dbReference type="PANTHER" id="PTHR42939:SF1">
    <property type="entry name" value="ABC TRANSPORTER ATP-BINDING PROTEIN ALBC-RELATED"/>
    <property type="match status" value="1"/>
</dbReference>
<feature type="domain" description="ABC transporter" evidence="4">
    <location>
        <begin position="2"/>
        <end position="213"/>
    </location>
</feature>
<sequence>MTEVGKRYGRGPWVLRGVDLSVDRAELVVLLGVNGSGKSTLMRVLAGIVAPTAGAVTGRSTVGFVPERFPAGLKLSARDYLRHQAAIRGAADTGMELLERLGFAGNPDRPMAELSKGNTQRVALAQAFVAAPGLLVLDEPFAGLDEHSRAELCAMINSAVAEGASTVVTDHTGSRSRLASTRTVAVADGSVRPVDTESTGTGAVVLTCPSDLHAEVISLPGVLQSSQGPLVRLEVLGAELDSVLTAALALGCSVHEVSRSAA</sequence>
<accession>A0ABP7RZ35</accession>
<dbReference type="InterPro" id="IPR003439">
    <property type="entry name" value="ABC_transporter-like_ATP-bd"/>
</dbReference>
<dbReference type="SUPFAM" id="SSF52540">
    <property type="entry name" value="P-loop containing nucleoside triphosphate hydrolases"/>
    <property type="match status" value="1"/>
</dbReference>
<comment type="caution">
    <text evidence="5">The sequence shown here is derived from an EMBL/GenBank/DDBJ whole genome shotgun (WGS) entry which is preliminary data.</text>
</comment>
<dbReference type="Gene3D" id="3.40.50.300">
    <property type="entry name" value="P-loop containing nucleotide triphosphate hydrolases"/>
    <property type="match status" value="1"/>
</dbReference>
<dbReference type="InterPro" id="IPR027417">
    <property type="entry name" value="P-loop_NTPase"/>
</dbReference>
<dbReference type="InterPro" id="IPR003593">
    <property type="entry name" value="AAA+_ATPase"/>
</dbReference>
<keyword evidence="3 5" id="KW-0067">ATP-binding</keyword>
<evidence type="ECO:0000313" key="5">
    <source>
        <dbReference type="EMBL" id="GAA4004226.1"/>
    </source>
</evidence>
<keyword evidence="1" id="KW-0813">Transport</keyword>
<keyword evidence="6" id="KW-1185">Reference proteome</keyword>
<dbReference type="InterPro" id="IPR051782">
    <property type="entry name" value="ABC_Transporter_VariousFunc"/>
</dbReference>
<dbReference type="Pfam" id="PF00005">
    <property type="entry name" value="ABC_tran"/>
    <property type="match status" value="1"/>
</dbReference>
<dbReference type="Proteomes" id="UP001501747">
    <property type="component" value="Unassembled WGS sequence"/>
</dbReference>
<evidence type="ECO:0000313" key="6">
    <source>
        <dbReference type="Proteomes" id="UP001501747"/>
    </source>
</evidence>
<dbReference type="PROSITE" id="PS50893">
    <property type="entry name" value="ABC_TRANSPORTER_2"/>
    <property type="match status" value="1"/>
</dbReference>